<feature type="domain" description="LD-carboxypeptidase N-terminal" evidence="7">
    <location>
        <begin position="52"/>
        <end position="166"/>
    </location>
</feature>
<dbReference type="PANTHER" id="PTHR30237:SF2">
    <property type="entry name" value="MUREIN TETRAPEPTIDE CARBOXYPEPTIDASE"/>
    <property type="match status" value="1"/>
</dbReference>
<dbReference type="GO" id="GO:0006508">
    <property type="term" value="P:proteolysis"/>
    <property type="evidence" value="ECO:0007669"/>
    <property type="project" value="UniProtKB-KW"/>
</dbReference>
<dbReference type="InterPro" id="IPR029062">
    <property type="entry name" value="Class_I_gatase-like"/>
</dbReference>
<accession>A0A9X3SS50</accession>
<dbReference type="GO" id="GO:0008236">
    <property type="term" value="F:serine-type peptidase activity"/>
    <property type="evidence" value="ECO:0007669"/>
    <property type="project" value="UniProtKB-KW"/>
</dbReference>
<feature type="domain" description="LD-carboxypeptidase C-terminal" evidence="8">
    <location>
        <begin position="214"/>
        <end position="330"/>
    </location>
</feature>
<dbReference type="Gene3D" id="3.40.50.10740">
    <property type="entry name" value="Class I glutamine amidotransferase-like"/>
    <property type="match status" value="1"/>
</dbReference>
<dbReference type="PROSITE" id="PS51318">
    <property type="entry name" value="TAT"/>
    <property type="match status" value="1"/>
</dbReference>
<comment type="similarity">
    <text evidence="1">Belongs to the peptidase S66 family.</text>
</comment>
<dbReference type="CDD" id="cd07025">
    <property type="entry name" value="Peptidase_S66"/>
    <property type="match status" value="1"/>
</dbReference>
<gene>
    <name evidence="9" type="ORF">O1R50_14360</name>
</gene>
<dbReference type="InterPro" id="IPR040921">
    <property type="entry name" value="Peptidase_S66C"/>
</dbReference>
<name>A0A9X3SS50_9ACTN</name>
<sequence length="346" mass="36598">MRQDPRPLLSRRTLIGGIAAGAVAAAAQSAPARAEKNKTRKPSKLVPGDLVVVPAPGGPTTAAAVARGIAILEGWGLRVELTEHALDTYGWLSAPDADRLADLQYALDHSEAKAVMTARGGYGTTRIIDEVDFDGLEDHPKLIVGYSDITALHLAVHHHTGLSSLHSPMVAWSSNNTAATAESLRTALMTADPVVLQRDPLEPTAAVEVPGTATGLLYGGNLSLLDAEPDDNHLPDLEDAILFIEDTDESRYKIDGMLTRFTRAGHFDGLAGIAVGQFTPYEHDEYTEGEWTMNEVLMDRLGGLGIPVLGGLKVGHGLDPRVMPLGSEAVLDTDAGTLTIEAAVAD</sequence>
<dbReference type="InterPro" id="IPR027461">
    <property type="entry name" value="Carboxypeptidase_A_C_sf"/>
</dbReference>
<dbReference type="InterPro" id="IPR027478">
    <property type="entry name" value="LdcA_N"/>
</dbReference>
<dbReference type="PIRSF" id="PIRSF028757">
    <property type="entry name" value="LD-carboxypeptidase"/>
    <property type="match status" value="1"/>
</dbReference>
<evidence type="ECO:0000259" key="7">
    <source>
        <dbReference type="Pfam" id="PF02016"/>
    </source>
</evidence>
<dbReference type="InterPro" id="IPR040449">
    <property type="entry name" value="Peptidase_S66_N"/>
</dbReference>
<dbReference type="SUPFAM" id="SSF52317">
    <property type="entry name" value="Class I glutamine amidotransferase-like"/>
    <property type="match status" value="1"/>
</dbReference>
<evidence type="ECO:0000256" key="6">
    <source>
        <dbReference type="PIRSR" id="PIRSR028757-1"/>
    </source>
</evidence>
<dbReference type="Pfam" id="PF02016">
    <property type="entry name" value="Peptidase_S66"/>
    <property type="match status" value="1"/>
</dbReference>
<keyword evidence="5" id="KW-0720">Serine protease</keyword>
<feature type="active site" description="Charge relay system" evidence="6">
    <location>
        <position position="245"/>
    </location>
</feature>
<dbReference type="Pfam" id="PF17676">
    <property type="entry name" value="Peptidase_S66C"/>
    <property type="match status" value="1"/>
</dbReference>
<evidence type="ECO:0000256" key="4">
    <source>
        <dbReference type="ARBA" id="ARBA00022801"/>
    </source>
</evidence>
<dbReference type="RefSeq" id="WP_270110762.1">
    <property type="nucleotide sequence ID" value="NZ_JAPZVP010000010.1"/>
</dbReference>
<evidence type="ECO:0000256" key="3">
    <source>
        <dbReference type="ARBA" id="ARBA00022670"/>
    </source>
</evidence>
<keyword evidence="2" id="KW-0121">Carboxypeptidase</keyword>
<feature type="active site" description="Nucleophile" evidence="6">
    <location>
        <position position="147"/>
    </location>
</feature>
<comment type="caution">
    <text evidence="9">The sequence shown here is derived from an EMBL/GenBank/DDBJ whole genome shotgun (WGS) entry which is preliminary data.</text>
</comment>
<keyword evidence="3" id="KW-0645">Protease</keyword>
<evidence type="ECO:0000313" key="9">
    <source>
        <dbReference type="EMBL" id="MDA1360809.1"/>
    </source>
</evidence>
<reference evidence="9" key="1">
    <citation type="submission" date="2022-12" db="EMBL/GenBank/DDBJ databases">
        <title>Gycomyces niveus sp.nov.,a novel actinomycete isolated from soil in Shouguan.</title>
        <authorList>
            <person name="Yang X."/>
        </authorList>
    </citation>
    <scope>NUCLEOTIDE SEQUENCE</scope>
    <source>
        <strain evidence="9">NEAU-A15</strain>
    </source>
</reference>
<evidence type="ECO:0000256" key="1">
    <source>
        <dbReference type="ARBA" id="ARBA00010233"/>
    </source>
</evidence>
<protein>
    <submittedName>
        <fullName evidence="9">LD-carboxypeptidase</fullName>
    </submittedName>
</protein>
<evidence type="ECO:0000259" key="8">
    <source>
        <dbReference type="Pfam" id="PF17676"/>
    </source>
</evidence>
<dbReference type="InterPro" id="IPR003507">
    <property type="entry name" value="S66_fam"/>
</dbReference>
<organism evidence="9 10">
    <name type="scientific">Glycomyces luteolus</name>
    <dbReference type="NCBI Taxonomy" id="2670330"/>
    <lineage>
        <taxon>Bacteria</taxon>
        <taxon>Bacillati</taxon>
        <taxon>Actinomycetota</taxon>
        <taxon>Actinomycetes</taxon>
        <taxon>Glycomycetales</taxon>
        <taxon>Glycomycetaceae</taxon>
        <taxon>Glycomyces</taxon>
    </lineage>
</organism>
<dbReference type="Gene3D" id="3.50.30.60">
    <property type="entry name" value="LD-carboxypeptidase A C-terminal domain-like"/>
    <property type="match status" value="1"/>
</dbReference>
<dbReference type="SUPFAM" id="SSF141986">
    <property type="entry name" value="LD-carboxypeptidase A C-terminal domain-like"/>
    <property type="match status" value="1"/>
</dbReference>
<keyword evidence="10" id="KW-1185">Reference proteome</keyword>
<dbReference type="InterPro" id="IPR006311">
    <property type="entry name" value="TAT_signal"/>
</dbReference>
<dbReference type="Proteomes" id="UP001146067">
    <property type="component" value="Unassembled WGS sequence"/>
</dbReference>
<dbReference type="PANTHER" id="PTHR30237">
    <property type="entry name" value="MURAMOYLTETRAPEPTIDE CARBOXYPEPTIDASE"/>
    <property type="match status" value="1"/>
</dbReference>
<evidence type="ECO:0000256" key="2">
    <source>
        <dbReference type="ARBA" id="ARBA00022645"/>
    </source>
</evidence>
<evidence type="ECO:0000256" key="5">
    <source>
        <dbReference type="ARBA" id="ARBA00022825"/>
    </source>
</evidence>
<keyword evidence="4" id="KW-0378">Hydrolase</keyword>
<dbReference type="AlphaFoldDB" id="A0A9X3SS50"/>
<feature type="active site" description="Charge relay system" evidence="6">
    <location>
        <position position="316"/>
    </location>
</feature>
<evidence type="ECO:0000313" key="10">
    <source>
        <dbReference type="Proteomes" id="UP001146067"/>
    </source>
</evidence>
<proteinExistence type="inferred from homology"/>
<dbReference type="GO" id="GO:0004180">
    <property type="term" value="F:carboxypeptidase activity"/>
    <property type="evidence" value="ECO:0007669"/>
    <property type="project" value="UniProtKB-KW"/>
</dbReference>
<dbReference type="EMBL" id="JAPZVP010000010">
    <property type="protein sequence ID" value="MDA1360809.1"/>
    <property type="molecule type" value="Genomic_DNA"/>
</dbReference>